<protein>
    <submittedName>
        <fullName evidence="2">Glycerophosphodiester phosphodiesterase family protein</fullName>
    </submittedName>
</protein>
<dbReference type="GO" id="GO:0006629">
    <property type="term" value="P:lipid metabolic process"/>
    <property type="evidence" value="ECO:0007669"/>
    <property type="project" value="InterPro"/>
</dbReference>
<proteinExistence type="predicted"/>
<organism evidence="2 3">
    <name type="scientific">Candidatus Nitrospira allomarina</name>
    <dbReference type="NCBI Taxonomy" id="3020900"/>
    <lineage>
        <taxon>Bacteria</taxon>
        <taxon>Pseudomonadati</taxon>
        <taxon>Nitrospirota</taxon>
        <taxon>Nitrospiria</taxon>
        <taxon>Nitrospirales</taxon>
        <taxon>Nitrospiraceae</taxon>
        <taxon>Nitrospira</taxon>
    </lineage>
</organism>
<evidence type="ECO:0000313" key="3">
    <source>
        <dbReference type="Proteomes" id="UP001302719"/>
    </source>
</evidence>
<sequence>MTQERDHIRMPLRIGHRGASGHAPENTLAALELAIKYGVDMVEFDIRRSGDGALVLLHDDSVDRTTNGEGKIEELSRSVLRELDVGGDERVPLLEEALVCLSGRAGAMIELKVKGIAADVCAKVEATDFHGTVIYASFFHEELLTVRRLMGDALTLALIEDAPIHSTAFAIEAQATHAGLALNVVTPALVQALQAKDIKVFVYTIDEPEEIARMKGLGVDGIISNFPDRI</sequence>
<dbReference type="EMBL" id="CP116967">
    <property type="protein sequence ID" value="WNM57831.1"/>
    <property type="molecule type" value="Genomic_DNA"/>
</dbReference>
<evidence type="ECO:0000313" key="2">
    <source>
        <dbReference type="EMBL" id="WNM57831.1"/>
    </source>
</evidence>
<dbReference type="AlphaFoldDB" id="A0AA96GAA4"/>
<dbReference type="Gene3D" id="3.20.20.190">
    <property type="entry name" value="Phosphatidylinositol (PI) phosphodiesterase"/>
    <property type="match status" value="1"/>
</dbReference>
<evidence type="ECO:0000259" key="1">
    <source>
        <dbReference type="PROSITE" id="PS51704"/>
    </source>
</evidence>
<dbReference type="Proteomes" id="UP001302719">
    <property type="component" value="Chromosome"/>
</dbReference>
<dbReference type="InterPro" id="IPR030395">
    <property type="entry name" value="GP_PDE_dom"/>
</dbReference>
<dbReference type="PANTHER" id="PTHR46211:SF14">
    <property type="entry name" value="GLYCEROPHOSPHODIESTER PHOSPHODIESTERASE"/>
    <property type="match status" value="1"/>
</dbReference>
<dbReference type="GO" id="GO:0008081">
    <property type="term" value="F:phosphoric diester hydrolase activity"/>
    <property type="evidence" value="ECO:0007669"/>
    <property type="project" value="InterPro"/>
</dbReference>
<dbReference type="PANTHER" id="PTHR46211">
    <property type="entry name" value="GLYCEROPHOSPHORYL DIESTER PHOSPHODIESTERASE"/>
    <property type="match status" value="1"/>
</dbReference>
<dbReference type="Pfam" id="PF03009">
    <property type="entry name" value="GDPD"/>
    <property type="match status" value="1"/>
</dbReference>
<name>A0AA96GAA4_9BACT</name>
<dbReference type="KEGG" id="nall:PP769_17945"/>
<reference evidence="2 3" key="1">
    <citation type="submission" date="2023-01" db="EMBL/GenBank/DDBJ databases">
        <title>Cultivation and genomic characterization of new, ubiquitous marine nitrite-oxidizing bacteria from the Nitrospirales.</title>
        <authorList>
            <person name="Mueller A.J."/>
            <person name="Daebeler A."/>
            <person name="Herbold C.W."/>
            <person name="Kirkegaard R.H."/>
            <person name="Daims H."/>
        </authorList>
    </citation>
    <scope>NUCLEOTIDE SEQUENCE [LARGE SCALE GENOMIC DNA]</scope>
    <source>
        <strain evidence="2 3">VA</strain>
    </source>
</reference>
<dbReference type="InterPro" id="IPR017946">
    <property type="entry name" value="PLC-like_Pdiesterase_TIM-brl"/>
</dbReference>
<accession>A0AA96GAA4</accession>
<feature type="domain" description="GP-PDE" evidence="1">
    <location>
        <begin position="11"/>
        <end position="230"/>
    </location>
</feature>
<dbReference type="SUPFAM" id="SSF51695">
    <property type="entry name" value="PLC-like phosphodiesterases"/>
    <property type="match status" value="1"/>
</dbReference>
<dbReference type="RefSeq" id="WP_312642809.1">
    <property type="nucleotide sequence ID" value="NZ_CP116967.1"/>
</dbReference>
<keyword evidence="3" id="KW-1185">Reference proteome</keyword>
<dbReference type="PROSITE" id="PS51704">
    <property type="entry name" value="GP_PDE"/>
    <property type="match status" value="1"/>
</dbReference>
<gene>
    <name evidence="2" type="ORF">PP769_17945</name>
</gene>